<dbReference type="InterPro" id="IPR025110">
    <property type="entry name" value="AMP-bd_C"/>
</dbReference>
<keyword evidence="8" id="KW-0503">Monooxygenase</keyword>
<feature type="domain" description="AMP-binding enzyme C-terminal" evidence="14">
    <location>
        <begin position="477"/>
        <end position="552"/>
    </location>
</feature>
<organism evidence="15 16">
    <name type="scientific">Arctia plantaginis</name>
    <name type="common">Wood tiger moth</name>
    <name type="synonym">Phalaena plantaginis</name>
    <dbReference type="NCBI Taxonomy" id="874455"/>
    <lineage>
        <taxon>Eukaryota</taxon>
        <taxon>Metazoa</taxon>
        <taxon>Ecdysozoa</taxon>
        <taxon>Arthropoda</taxon>
        <taxon>Hexapoda</taxon>
        <taxon>Insecta</taxon>
        <taxon>Pterygota</taxon>
        <taxon>Neoptera</taxon>
        <taxon>Endopterygota</taxon>
        <taxon>Lepidoptera</taxon>
        <taxon>Glossata</taxon>
        <taxon>Ditrysia</taxon>
        <taxon>Noctuoidea</taxon>
        <taxon>Erebidae</taxon>
        <taxon>Arctiinae</taxon>
        <taxon>Arctia</taxon>
    </lineage>
</organism>
<dbReference type="FunFam" id="3.40.50.12780:FF:000003">
    <property type="entry name" value="Long-chain-fatty-acid--CoA ligase FadD"/>
    <property type="match status" value="1"/>
</dbReference>
<evidence type="ECO:0000256" key="11">
    <source>
        <dbReference type="ARBA" id="ARBA00023262"/>
    </source>
</evidence>
<dbReference type="GO" id="GO:0004497">
    <property type="term" value="F:monooxygenase activity"/>
    <property type="evidence" value="ECO:0007669"/>
    <property type="project" value="UniProtKB-KW"/>
</dbReference>
<comment type="catalytic activity">
    <reaction evidence="12">
        <text>firefly D-luciferin + ATP + O2 = firefly oxyluciferin + hnu + AMP + CO2 + diphosphate</text>
        <dbReference type="Rhea" id="RHEA:10732"/>
        <dbReference type="ChEBI" id="CHEBI:15379"/>
        <dbReference type="ChEBI" id="CHEBI:16526"/>
        <dbReference type="ChEBI" id="CHEBI:16792"/>
        <dbReference type="ChEBI" id="CHEBI:30212"/>
        <dbReference type="ChEBI" id="CHEBI:30616"/>
        <dbReference type="ChEBI" id="CHEBI:33019"/>
        <dbReference type="ChEBI" id="CHEBI:58038"/>
        <dbReference type="ChEBI" id="CHEBI:456215"/>
        <dbReference type="EC" id="1.13.12.7"/>
    </reaction>
</comment>
<keyword evidence="10" id="KW-0455">Luminescence</keyword>
<proteinExistence type="inferred from homology"/>
<evidence type="ECO:0000256" key="6">
    <source>
        <dbReference type="ARBA" id="ARBA00022840"/>
    </source>
</evidence>
<evidence type="ECO:0000256" key="4">
    <source>
        <dbReference type="ARBA" id="ARBA00019043"/>
    </source>
</evidence>
<keyword evidence="9" id="KW-0576">Peroxisome</keyword>
<evidence type="ECO:0000256" key="12">
    <source>
        <dbReference type="ARBA" id="ARBA00048497"/>
    </source>
</evidence>
<dbReference type="FunFam" id="3.30.300.30:FF:000007">
    <property type="entry name" value="4-coumarate--CoA ligase 2"/>
    <property type="match status" value="1"/>
</dbReference>
<dbReference type="GO" id="GO:0004467">
    <property type="term" value="F:long-chain fatty acid-CoA ligase activity"/>
    <property type="evidence" value="ECO:0007669"/>
    <property type="project" value="TreeGrafter"/>
</dbReference>
<evidence type="ECO:0000259" key="13">
    <source>
        <dbReference type="Pfam" id="PF00501"/>
    </source>
</evidence>
<dbReference type="CDD" id="cd05911">
    <property type="entry name" value="Firefly_Luc_like"/>
    <property type="match status" value="1"/>
</dbReference>
<evidence type="ECO:0000256" key="10">
    <source>
        <dbReference type="ARBA" id="ARBA00023223"/>
    </source>
</evidence>
<dbReference type="GO" id="GO:0046949">
    <property type="term" value="P:fatty-acyl-CoA biosynthetic process"/>
    <property type="evidence" value="ECO:0007669"/>
    <property type="project" value="TreeGrafter"/>
</dbReference>
<dbReference type="GO" id="GO:0008218">
    <property type="term" value="P:bioluminescence"/>
    <property type="evidence" value="ECO:0007669"/>
    <property type="project" value="UniProtKB-KW"/>
</dbReference>
<dbReference type="SUPFAM" id="SSF56801">
    <property type="entry name" value="Acetyl-CoA synthetase-like"/>
    <property type="match status" value="1"/>
</dbReference>
<dbReference type="OrthoDB" id="10253869at2759"/>
<keyword evidence="11" id="KW-0599">Photoprotein</keyword>
<evidence type="ECO:0000256" key="8">
    <source>
        <dbReference type="ARBA" id="ARBA00023033"/>
    </source>
</evidence>
<dbReference type="PANTHER" id="PTHR24096">
    <property type="entry name" value="LONG-CHAIN-FATTY-ACID--COA LIGASE"/>
    <property type="match status" value="1"/>
</dbReference>
<evidence type="ECO:0000256" key="5">
    <source>
        <dbReference type="ARBA" id="ARBA00022741"/>
    </source>
</evidence>
<feature type="domain" description="AMP-dependent synthetase/ligase" evidence="13">
    <location>
        <begin position="54"/>
        <end position="427"/>
    </location>
</feature>
<evidence type="ECO:0000256" key="1">
    <source>
        <dbReference type="ARBA" id="ARBA00004275"/>
    </source>
</evidence>
<evidence type="ECO:0000313" key="16">
    <source>
        <dbReference type="Proteomes" id="UP000494106"/>
    </source>
</evidence>
<dbReference type="PROSITE" id="PS00455">
    <property type="entry name" value="AMP_BINDING"/>
    <property type="match status" value="1"/>
</dbReference>
<keyword evidence="16" id="KW-1185">Reference proteome</keyword>
<protein>
    <recommendedName>
        <fullName evidence="4">Luciferin 4-monooxygenase</fullName>
        <ecNumber evidence="3">1.13.12.7</ecNumber>
    </recommendedName>
</protein>
<comment type="caution">
    <text evidence="15">The sequence shown here is derived from an EMBL/GenBank/DDBJ whole genome shotgun (WGS) entry which is preliminary data.</text>
</comment>
<comment type="subcellular location">
    <subcellularLocation>
        <location evidence="1">Peroxisome</location>
    </subcellularLocation>
</comment>
<evidence type="ECO:0000259" key="14">
    <source>
        <dbReference type="Pfam" id="PF13193"/>
    </source>
</evidence>
<dbReference type="Pfam" id="PF13193">
    <property type="entry name" value="AMP-binding_C"/>
    <property type="match status" value="1"/>
</dbReference>
<evidence type="ECO:0000256" key="7">
    <source>
        <dbReference type="ARBA" id="ARBA00023002"/>
    </source>
</evidence>
<dbReference type="PANTHER" id="PTHR24096:SF422">
    <property type="entry name" value="BCDNA.GH02901"/>
    <property type="match status" value="1"/>
</dbReference>
<accession>A0A8S1AKW1</accession>
<dbReference type="Pfam" id="PF00501">
    <property type="entry name" value="AMP-binding"/>
    <property type="match status" value="1"/>
</dbReference>
<dbReference type="EMBL" id="CADEBC010000530">
    <property type="protein sequence ID" value="CAB3247048.1"/>
    <property type="molecule type" value="Genomic_DNA"/>
</dbReference>
<sequence length="563" mass="62950">MSLIVNCFKPRFKNLIFPSCLVRDKSIWTSEKIVNSPYKDIDIPNVTLNDYMFWNLEKWATKTAVICGVTNRGYTYEQVYKKSRVFGANLKKKFKIKAGDVIAVMLSNGPEYPIITMGILAAGGVVTTMNPIYTPYEVQRQIILSEANVIITNVDIAPTIKEALKLAKRNIPIIMLDITESRLDGTISYKELVEDHHVDLDILNEVQSNCDDVAILLYSSGTTGLPKGVELTHKNLISNSEQQNTELRQYSYTTASHQDNTLVVLPMFHSFALSVQMIHKMTVGLKLITLPKFQPEVFLNTILMHKIHSMYLAPPVVLFLGSHPQVTAKHFEHVKTITSGAAPLPSADVQRLLHKAGRDVDFCQGYGLTEAGPVVSLPANGQKTYDDVGHCLPNVQMRIVDREMKNLGPDKVGELLVRGPNVMKGYFKNPQATKETFDGDWLRTGDIGKIDKTGLLFISDRLKELIKVNAYQVPPAELENVLKEHPAVLDVAVVGVPDDVTGERPRAFVVLKQGVTSTDKEIMEFINKRVAPYKKIKQVSFLDSIPKNASGKILRKTIKEQYC</sequence>
<dbReference type="InterPro" id="IPR000873">
    <property type="entry name" value="AMP-dep_synth/lig_dom"/>
</dbReference>
<dbReference type="GO" id="GO:0005777">
    <property type="term" value="C:peroxisome"/>
    <property type="evidence" value="ECO:0007669"/>
    <property type="project" value="UniProtKB-SubCell"/>
</dbReference>
<dbReference type="InterPro" id="IPR020845">
    <property type="entry name" value="AMP-binding_CS"/>
</dbReference>
<dbReference type="AlphaFoldDB" id="A0A8S1AKW1"/>
<dbReference type="GO" id="GO:0005524">
    <property type="term" value="F:ATP binding"/>
    <property type="evidence" value="ECO:0007669"/>
    <property type="project" value="UniProtKB-KW"/>
</dbReference>
<dbReference type="Gene3D" id="3.30.300.30">
    <property type="match status" value="1"/>
</dbReference>
<gene>
    <name evidence="15" type="ORF">APLA_LOCUS11159</name>
</gene>
<dbReference type="EC" id="1.13.12.7" evidence="3"/>
<dbReference type="Gene3D" id="3.40.50.12780">
    <property type="entry name" value="N-terminal domain of ligase-like"/>
    <property type="match status" value="1"/>
</dbReference>
<dbReference type="InterPro" id="IPR042099">
    <property type="entry name" value="ANL_N_sf"/>
</dbReference>
<evidence type="ECO:0000313" key="15">
    <source>
        <dbReference type="EMBL" id="CAB3247048.1"/>
    </source>
</evidence>
<evidence type="ECO:0000256" key="2">
    <source>
        <dbReference type="ARBA" id="ARBA00006432"/>
    </source>
</evidence>
<evidence type="ECO:0000256" key="9">
    <source>
        <dbReference type="ARBA" id="ARBA00023140"/>
    </source>
</evidence>
<dbReference type="InterPro" id="IPR045851">
    <property type="entry name" value="AMP-bd_C_sf"/>
</dbReference>
<keyword evidence="5" id="KW-0547">Nucleotide-binding</keyword>
<reference evidence="15 16" key="1">
    <citation type="submission" date="2020-04" db="EMBL/GenBank/DDBJ databases">
        <authorList>
            <person name="Wallbank WR R."/>
            <person name="Pardo Diaz C."/>
            <person name="Kozak K."/>
            <person name="Martin S."/>
            <person name="Jiggins C."/>
            <person name="Moest M."/>
            <person name="Warren A I."/>
            <person name="Byers J.R.P. K."/>
            <person name="Montejo-Kovacevich G."/>
            <person name="Yen C E."/>
        </authorList>
    </citation>
    <scope>NUCLEOTIDE SEQUENCE [LARGE SCALE GENOMIC DNA]</scope>
</reference>
<evidence type="ECO:0000256" key="3">
    <source>
        <dbReference type="ARBA" id="ARBA00012532"/>
    </source>
</evidence>
<keyword evidence="6" id="KW-0067">ATP-binding</keyword>
<dbReference type="Proteomes" id="UP000494106">
    <property type="component" value="Unassembled WGS sequence"/>
</dbReference>
<name>A0A8S1AKW1_ARCPL</name>
<comment type="similarity">
    <text evidence="2">Belongs to the ATP-dependent AMP-binding enzyme family.</text>
</comment>
<keyword evidence="7" id="KW-0560">Oxidoreductase</keyword>